<dbReference type="AlphaFoldDB" id="A0A0W0UK54"/>
<gene>
    <name evidence="5" type="ORF">A8135_14465</name>
    <name evidence="4" type="ORF">Ljam_2282</name>
</gene>
<dbReference type="SUPFAM" id="SSF51735">
    <property type="entry name" value="NAD(P)-binding Rossmann-fold domains"/>
    <property type="match status" value="1"/>
</dbReference>
<evidence type="ECO:0000256" key="1">
    <source>
        <dbReference type="ARBA" id="ARBA00006484"/>
    </source>
</evidence>
<protein>
    <submittedName>
        <fullName evidence="5">3-hydroxy-2-methylbutyryl-CoA dehydrogenase</fullName>
    </submittedName>
    <submittedName>
        <fullName evidence="4">3-oxoacyl-ACP reductase</fullName>
    </submittedName>
</protein>
<reference evidence="5 7" key="2">
    <citation type="submission" date="2016-05" db="EMBL/GenBank/DDBJ databases">
        <authorList>
            <person name="Prochazka B."/>
            <person name="Indra A."/>
            <person name="Hasenberger P."/>
            <person name="Blaschitz M."/>
            <person name="Wagner L."/>
            <person name="Wewalka G."/>
            <person name="Sorschag S."/>
            <person name="Schmid D."/>
            <person name="Ruppitsch W."/>
        </authorList>
    </citation>
    <scope>NUCLEOTIDE SEQUENCE [LARGE SCALE GENOMIC DNA]</scope>
    <source>
        <strain evidence="5 7">974010_12</strain>
    </source>
</reference>
<dbReference type="EMBL" id="LYOZ01000035">
    <property type="protein sequence ID" value="OCH97527.1"/>
    <property type="molecule type" value="Genomic_DNA"/>
</dbReference>
<dbReference type="PROSITE" id="PS00061">
    <property type="entry name" value="ADH_SHORT"/>
    <property type="match status" value="1"/>
</dbReference>
<dbReference type="InterPro" id="IPR002347">
    <property type="entry name" value="SDR_fam"/>
</dbReference>
<evidence type="ECO:0000256" key="2">
    <source>
        <dbReference type="ARBA" id="ARBA00023002"/>
    </source>
</evidence>
<name>A0A0W0UK54_9GAMM</name>
<keyword evidence="7" id="KW-1185">Reference proteome</keyword>
<dbReference type="OrthoDB" id="9794138at2"/>
<dbReference type="InterPro" id="IPR036291">
    <property type="entry name" value="NAD(P)-bd_dom_sf"/>
</dbReference>
<evidence type="ECO:0000313" key="6">
    <source>
        <dbReference type="Proteomes" id="UP000054715"/>
    </source>
</evidence>
<dbReference type="PRINTS" id="PR00080">
    <property type="entry name" value="SDRFAMILY"/>
</dbReference>
<dbReference type="PANTHER" id="PTHR43658:SF8">
    <property type="entry name" value="17-BETA-HYDROXYSTEROID DEHYDROGENASE 14-RELATED"/>
    <property type="match status" value="1"/>
</dbReference>
<dbReference type="PANTHER" id="PTHR43658">
    <property type="entry name" value="SHORT-CHAIN DEHYDROGENASE/REDUCTASE"/>
    <property type="match status" value="1"/>
</dbReference>
<evidence type="ECO:0000313" key="7">
    <source>
        <dbReference type="Proteomes" id="UP000093336"/>
    </source>
</evidence>
<proteinExistence type="inferred from homology"/>
<sequence length="250" mass="26761">MNLDNQIAVITGGASGMGKACAELLSSHGAKVIIWDKHTEHTLKDVALSVTCDVSVAEEVEQAIQKTINEVGRPRICINCAGIAPAKRMVGKEGAMPLADFKRVIDINLVGTFNVMRVVAEAMTHLELEAKSQERGVIINTASIAAFEGQIGQMAYSASKGGVVAMTLPAARELAQFAIRVNTIAPGLIATPLLLNMPQEVQDNLAATVTFPKRLGKPEEFAALVLHLVENRLMNGEVIRLDGALRMQAR</sequence>
<comment type="caution">
    <text evidence="4">The sequence shown here is derived from an EMBL/GenBank/DDBJ whole genome shotgun (WGS) entry which is preliminary data.</text>
</comment>
<dbReference type="Pfam" id="PF00106">
    <property type="entry name" value="adh_short"/>
    <property type="match status" value="1"/>
</dbReference>
<dbReference type="PATRIC" id="fig|455.5.peg.2402"/>
<dbReference type="RefSeq" id="WP_058450144.1">
    <property type="nucleotide sequence ID" value="NZ_CAAAJF010000017.1"/>
</dbReference>
<dbReference type="InterPro" id="IPR020904">
    <property type="entry name" value="Sc_DH/Rdtase_CS"/>
</dbReference>
<dbReference type="GO" id="GO:0016491">
    <property type="term" value="F:oxidoreductase activity"/>
    <property type="evidence" value="ECO:0007669"/>
    <property type="project" value="UniProtKB-KW"/>
</dbReference>
<dbReference type="Gene3D" id="3.40.50.720">
    <property type="entry name" value="NAD(P)-binding Rossmann-like Domain"/>
    <property type="match status" value="1"/>
</dbReference>
<comment type="similarity">
    <text evidence="1 3">Belongs to the short-chain dehydrogenases/reductases (SDR) family.</text>
</comment>
<organism evidence="4 6">
    <name type="scientific">Legionella jamestowniensis</name>
    <dbReference type="NCBI Taxonomy" id="455"/>
    <lineage>
        <taxon>Bacteria</taxon>
        <taxon>Pseudomonadati</taxon>
        <taxon>Pseudomonadota</taxon>
        <taxon>Gammaproteobacteria</taxon>
        <taxon>Legionellales</taxon>
        <taxon>Legionellaceae</taxon>
        <taxon>Legionella</taxon>
    </lineage>
</organism>
<accession>A0A0W0UK54</accession>
<dbReference type="PRINTS" id="PR00081">
    <property type="entry name" value="GDHRDH"/>
</dbReference>
<dbReference type="Proteomes" id="UP000093336">
    <property type="component" value="Unassembled WGS sequence"/>
</dbReference>
<dbReference type="FunFam" id="3.40.50.720:FF:000173">
    <property type="entry name" value="3-oxoacyl-[acyl-carrier protein] reductase"/>
    <property type="match status" value="1"/>
</dbReference>
<keyword evidence="2" id="KW-0560">Oxidoreductase</keyword>
<dbReference type="STRING" id="455.Ljam_2282"/>
<dbReference type="Proteomes" id="UP000054715">
    <property type="component" value="Unassembled WGS sequence"/>
</dbReference>
<evidence type="ECO:0000256" key="3">
    <source>
        <dbReference type="RuleBase" id="RU000363"/>
    </source>
</evidence>
<reference evidence="4 6" key="1">
    <citation type="submission" date="2015-11" db="EMBL/GenBank/DDBJ databases">
        <title>Genomic analysis of 38 Legionella species identifies large and diverse effector repertoires.</title>
        <authorList>
            <person name="Burstein D."/>
            <person name="Amaro F."/>
            <person name="Zusman T."/>
            <person name="Lifshitz Z."/>
            <person name="Cohen O."/>
            <person name="Gilbert J.A."/>
            <person name="Pupko T."/>
            <person name="Shuman H.A."/>
            <person name="Segal G."/>
        </authorList>
    </citation>
    <scope>NUCLEOTIDE SEQUENCE [LARGE SCALE GENOMIC DNA]</scope>
    <source>
        <strain evidence="4 6">JA-26-G1-E2</strain>
    </source>
</reference>
<evidence type="ECO:0000313" key="4">
    <source>
        <dbReference type="EMBL" id="KTD08087.1"/>
    </source>
</evidence>
<dbReference type="EMBL" id="LNYG01000013">
    <property type="protein sequence ID" value="KTD08087.1"/>
    <property type="molecule type" value="Genomic_DNA"/>
</dbReference>
<evidence type="ECO:0000313" key="5">
    <source>
        <dbReference type="EMBL" id="OCH97527.1"/>
    </source>
</evidence>